<dbReference type="Gramene" id="PGSC0003DMT400097253">
    <property type="protein sequence ID" value="PGSC0003DMT400097253"/>
    <property type="gene ID" value="PGSC0003DMG400046824"/>
</dbReference>
<dbReference type="Proteomes" id="UP000011115">
    <property type="component" value="Unassembled WGS sequence"/>
</dbReference>
<protein>
    <submittedName>
        <fullName evidence="2">Gibberellin n b20-oxidase</fullName>
    </submittedName>
</protein>
<dbReference type="PaxDb" id="4113-PGSC0003DMT400097253"/>
<dbReference type="SUPFAM" id="SSF51197">
    <property type="entry name" value="Clavaminate synthase-like"/>
    <property type="match status" value="1"/>
</dbReference>
<name>M1E082_SOLTU</name>
<organism evidence="2 3">
    <name type="scientific">Solanum tuberosum</name>
    <name type="common">Potato</name>
    <dbReference type="NCBI Taxonomy" id="4113"/>
    <lineage>
        <taxon>Eukaryota</taxon>
        <taxon>Viridiplantae</taxon>
        <taxon>Streptophyta</taxon>
        <taxon>Embryophyta</taxon>
        <taxon>Tracheophyta</taxon>
        <taxon>Spermatophyta</taxon>
        <taxon>Magnoliopsida</taxon>
        <taxon>eudicotyledons</taxon>
        <taxon>Gunneridae</taxon>
        <taxon>Pentapetalae</taxon>
        <taxon>asterids</taxon>
        <taxon>lamiids</taxon>
        <taxon>Solanales</taxon>
        <taxon>Solanaceae</taxon>
        <taxon>Solanoideae</taxon>
        <taxon>Solaneae</taxon>
        <taxon>Solanum</taxon>
    </lineage>
</organism>
<proteinExistence type="predicted"/>
<reference evidence="3" key="1">
    <citation type="journal article" date="2011" name="Nature">
        <title>Genome sequence and analysis of the tuber crop potato.</title>
        <authorList>
            <consortium name="The Potato Genome Sequencing Consortium"/>
        </authorList>
    </citation>
    <scope>NUCLEOTIDE SEQUENCE [LARGE SCALE GENOMIC DNA]</scope>
    <source>
        <strain evidence="3">cv. DM1-3 516 R44</strain>
    </source>
</reference>
<feature type="region of interest" description="Disordered" evidence="1">
    <location>
        <begin position="95"/>
        <end position="140"/>
    </location>
</feature>
<sequence length="140" mass="15747">MGMVRSCGFLEHSTIAKPKSSNRSQKLHATTWHPGLQVFVDNEWYSIRPNFNAFVVKIDDTFMNPKKQPPPQDIIEETCDNNRIKEKKAKVPNSIGKDFCRSSVGEGTDGKGRGKKRERVGQDIDLTLSQHSADAEDSSR</sequence>
<keyword evidence="3" id="KW-1185">Reference proteome</keyword>
<evidence type="ECO:0000313" key="3">
    <source>
        <dbReference type="Proteomes" id="UP000011115"/>
    </source>
</evidence>
<dbReference type="HOGENOM" id="CLU_1838653_0_0_1"/>
<evidence type="ECO:0000256" key="1">
    <source>
        <dbReference type="SAM" id="MobiDB-lite"/>
    </source>
</evidence>
<dbReference type="InParanoid" id="M1E082"/>
<evidence type="ECO:0000313" key="2">
    <source>
        <dbReference type="EnsemblPlants" id="PGSC0003DMT400097253"/>
    </source>
</evidence>
<dbReference type="EnsemblPlants" id="PGSC0003DMT400097253">
    <property type="protein sequence ID" value="PGSC0003DMT400097253"/>
    <property type="gene ID" value="PGSC0003DMG400046824"/>
</dbReference>
<dbReference type="AlphaFoldDB" id="M1E082"/>
<reference evidence="2" key="2">
    <citation type="submission" date="2015-06" db="UniProtKB">
        <authorList>
            <consortium name="EnsemblPlants"/>
        </authorList>
    </citation>
    <scope>IDENTIFICATION</scope>
    <source>
        <strain evidence="2">DM1-3 516 R44</strain>
    </source>
</reference>
<accession>M1E082</accession>